<dbReference type="Pfam" id="PF00753">
    <property type="entry name" value="Lactamase_B"/>
    <property type="match status" value="1"/>
</dbReference>
<dbReference type="PANTHER" id="PTHR13754:SF13">
    <property type="entry name" value="METALLO-BETA-LACTAMASE SUPERFAMILY PROTEIN (AFU_ORTHOLOGUE AFUA_3G07630)"/>
    <property type="match status" value="1"/>
</dbReference>
<gene>
    <name evidence="2" type="ORF">MUN53_16975</name>
</gene>
<proteinExistence type="predicted"/>
<dbReference type="InterPro" id="IPR052926">
    <property type="entry name" value="Metallo-beta-lactamase_dom"/>
</dbReference>
<dbReference type="SMART" id="SM00849">
    <property type="entry name" value="Lactamase_B"/>
    <property type="match status" value="1"/>
</dbReference>
<keyword evidence="3" id="KW-1185">Reference proteome</keyword>
<dbReference type="EMBL" id="JAKZMM010000067">
    <property type="protein sequence ID" value="MCJ2382281.1"/>
    <property type="molecule type" value="Genomic_DNA"/>
</dbReference>
<dbReference type="SUPFAM" id="SSF56281">
    <property type="entry name" value="Metallo-hydrolase/oxidoreductase"/>
    <property type="match status" value="1"/>
</dbReference>
<reference evidence="2 3" key="1">
    <citation type="submission" date="2022-03" db="EMBL/GenBank/DDBJ databases">
        <title>Parabacteroides sp. nov. isolated from swine feces.</title>
        <authorList>
            <person name="Bak J.E."/>
        </authorList>
    </citation>
    <scope>NUCLEOTIDE SEQUENCE [LARGE SCALE GENOMIC DNA]</scope>
    <source>
        <strain evidence="2 3">AGMB00274</strain>
    </source>
</reference>
<protein>
    <submittedName>
        <fullName evidence="2">MBL fold metallo-hydrolase</fullName>
    </submittedName>
</protein>
<accession>A0ABT0C5I6</accession>
<dbReference type="Gene3D" id="3.60.15.10">
    <property type="entry name" value="Ribonuclease Z/Hydroxyacylglutathione hydrolase-like"/>
    <property type="match status" value="1"/>
</dbReference>
<dbReference type="InterPro" id="IPR036866">
    <property type="entry name" value="RibonucZ/Hydroxyglut_hydro"/>
</dbReference>
<dbReference type="PANTHER" id="PTHR13754">
    <property type="entry name" value="METALLO-BETA-LACTAMASE SUPERFAMILY PROTEIN"/>
    <property type="match status" value="1"/>
</dbReference>
<dbReference type="CDD" id="cd07713">
    <property type="entry name" value="DHPS-like_MBL-fold"/>
    <property type="match status" value="1"/>
</dbReference>
<sequence>MATYSITTLVENCVYNRKLEAEHGLSLYVRTPEKRILFDTGQSDLLLRNATLLHIDLKAVDALVLSHGHSDHTGGLRAFLAENDRATVFCKRDALNRKFKKERENGLLDASSLDLSRFCFVDEVTEIYPGVVLCPDIPLCQKEDTHFDHFFTEVNGQRIPDTFTDELAVFLLTDTTYSVLSACSHRGITNVLRQGEAFFPTRHLDTLIGGFHIHTAGEEKYQVIARSLAGKHPRQLGICHCTGVDQFARFCRDFPESVFYNHVGCKTEIG</sequence>
<name>A0ABT0C5I6_9BACT</name>
<dbReference type="RefSeq" id="WP_243326585.1">
    <property type="nucleotide sequence ID" value="NZ_JAKZMM010000067.1"/>
</dbReference>
<dbReference type="Proteomes" id="UP001165444">
    <property type="component" value="Unassembled WGS sequence"/>
</dbReference>
<dbReference type="InterPro" id="IPR001279">
    <property type="entry name" value="Metallo-B-lactamas"/>
</dbReference>
<evidence type="ECO:0000313" key="3">
    <source>
        <dbReference type="Proteomes" id="UP001165444"/>
    </source>
</evidence>
<feature type="domain" description="Metallo-beta-lactamase" evidence="1">
    <location>
        <begin position="23"/>
        <end position="174"/>
    </location>
</feature>
<dbReference type="InterPro" id="IPR041712">
    <property type="entry name" value="DHPS-like_MBL-fold"/>
</dbReference>
<evidence type="ECO:0000313" key="2">
    <source>
        <dbReference type="EMBL" id="MCJ2382281.1"/>
    </source>
</evidence>
<organism evidence="2 3">
    <name type="scientific">Parabacteroides faecalis</name>
    <dbReference type="NCBI Taxonomy" id="2924040"/>
    <lineage>
        <taxon>Bacteria</taxon>
        <taxon>Pseudomonadati</taxon>
        <taxon>Bacteroidota</taxon>
        <taxon>Bacteroidia</taxon>
        <taxon>Bacteroidales</taxon>
        <taxon>Tannerellaceae</taxon>
        <taxon>Parabacteroides</taxon>
    </lineage>
</organism>
<comment type="caution">
    <text evidence="2">The sequence shown here is derived from an EMBL/GenBank/DDBJ whole genome shotgun (WGS) entry which is preliminary data.</text>
</comment>
<evidence type="ECO:0000259" key="1">
    <source>
        <dbReference type="SMART" id="SM00849"/>
    </source>
</evidence>